<dbReference type="EMBL" id="AE017223">
    <property type="protein sequence ID" value="AAX73935.1"/>
    <property type="molecule type" value="Genomic_DNA"/>
</dbReference>
<dbReference type="EnsemblBacteria" id="AAX73935">
    <property type="protein sequence ID" value="AAX73935"/>
    <property type="gene ID" value="BruAb1_0549"/>
</dbReference>
<dbReference type="GO" id="GO:0003677">
    <property type="term" value="F:DNA binding"/>
    <property type="evidence" value="ECO:0007669"/>
    <property type="project" value="InterPro"/>
</dbReference>
<keyword evidence="1" id="KW-0812">Transmembrane</keyword>
<dbReference type="GO" id="GO:0004803">
    <property type="term" value="F:transposase activity"/>
    <property type="evidence" value="ECO:0007669"/>
    <property type="project" value="InterPro"/>
</dbReference>
<evidence type="ECO:0000313" key="4">
    <source>
        <dbReference type="Proteomes" id="UP000000540"/>
    </source>
</evidence>
<accession>Q57EJ9</accession>
<dbReference type="PANTHER" id="PTHR30007">
    <property type="entry name" value="PHP DOMAIN PROTEIN"/>
    <property type="match status" value="1"/>
</dbReference>
<dbReference type="InterPro" id="IPR002559">
    <property type="entry name" value="Transposase_11"/>
</dbReference>
<feature type="non-terminal residue" evidence="3">
    <location>
        <position position="1"/>
    </location>
</feature>
<dbReference type="Pfam" id="PF01609">
    <property type="entry name" value="DDE_Tnp_1"/>
    <property type="match status" value="1"/>
</dbReference>
<feature type="domain" description="Transposase IS4-like" evidence="2">
    <location>
        <begin position="10"/>
        <end position="142"/>
    </location>
</feature>
<proteinExistence type="predicted"/>
<dbReference type="Proteomes" id="UP000000540">
    <property type="component" value="Chromosome I"/>
</dbReference>
<organism evidence="3 4">
    <name type="scientific">Brucella abortus biovar 1 (strain 9-941)</name>
    <dbReference type="NCBI Taxonomy" id="262698"/>
    <lineage>
        <taxon>Bacteria</taxon>
        <taxon>Pseudomonadati</taxon>
        <taxon>Pseudomonadota</taxon>
        <taxon>Alphaproteobacteria</taxon>
        <taxon>Hyphomicrobiales</taxon>
        <taxon>Brucellaceae</taxon>
        <taxon>Brucella/Ochrobactrum group</taxon>
        <taxon>Brucella</taxon>
    </lineage>
</organism>
<evidence type="ECO:0000259" key="2">
    <source>
        <dbReference type="Pfam" id="PF01609"/>
    </source>
</evidence>
<dbReference type="PANTHER" id="PTHR30007:SF1">
    <property type="entry name" value="BLR1914 PROTEIN"/>
    <property type="match status" value="1"/>
</dbReference>
<keyword evidence="1" id="KW-0472">Membrane</keyword>
<keyword evidence="1" id="KW-1133">Transmembrane helix</keyword>
<protein>
    <submittedName>
        <fullName evidence="3">IS711, transposase orfB</fullName>
    </submittedName>
</protein>
<reference evidence="3 4" key="1">
    <citation type="journal article" date="2005" name="J. Bacteriol.">
        <title>Completion of the genome sequence of Brucella abortus and comparison to the highly similar genomes of Brucella melitensis and Brucella suis.</title>
        <authorList>
            <person name="Halling S.M."/>
            <person name="Peterson-Burch B.D."/>
            <person name="Bricker B.J."/>
            <person name="Zuerner R.L."/>
            <person name="Qing Z."/>
            <person name="Li L.L."/>
            <person name="Kapur V."/>
            <person name="Alt D.P."/>
            <person name="Olsen S.C."/>
        </authorList>
    </citation>
    <scope>NUCLEOTIDE SEQUENCE [LARGE SCALE GENOMIC DNA]</scope>
    <source>
        <strain evidence="3 4">9-941</strain>
    </source>
</reference>
<sequence>KRGAEAACIGRSRGGLTTKLHAVVDAIGLPLRIKPTPGHYGDCPQASSLLSGLKGVGHVIADAAYDADHLRAFIASNLKATDQIKANPTRSSAPTIDWRLYKERHQIECFFNKLKRYRRIALRCEKTLTAFVGFVHLACAMIWLR</sequence>
<feature type="transmembrane region" description="Helical" evidence="1">
    <location>
        <begin position="127"/>
        <end position="144"/>
    </location>
</feature>
<evidence type="ECO:0000256" key="1">
    <source>
        <dbReference type="SAM" id="Phobius"/>
    </source>
</evidence>
<dbReference type="GO" id="GO:0006313">
    <property type="term" value="P:DNA transposition"/>
    <property type="evidence" value="ECO:0007669"/>
    <property type="project" value="InterPro"/>
</dbReference>
<name>Q57EJ9_BRUAB</name>
<dbReference type="HOGENOM" id="CLU_055261_9_1_5"/>
<dbReference type="NCBIfam" id="NF033580">
    <property type="entry name" value="transpos_IS5_3"/>
    <property type="match status" value="1"/>
</dbReference>
<gene>
    <name evidence="3" type="ordered locus">BruAb1_0549</name>
</gene>
<evidence type="ECO:0000313" key="3">
    <source>
        <dbReference type="EMBL" id="AAX73935.1"/>
    </source>
</evidence>
<dbReference type="AlphaFoldDB" id="Q57EJ9"/>